<sequence>MEGSPILKSGPHEMGAQFSSVMCSLPPAGGGTVGCGDARDNRIFKIMQEIKHNSSREDVVTVSDDQSFGLGWGAGLKDRFH</sequence>
<organism evidence="1 2">
    <name type="scientific">Araneus ventricosus</name>
    <name type="common">Orbweaver spider</name>
    <name type="synonym">Epeira ventricosa</name>
    <dbReference type="NCBI Taxonomy" id="182803"/>
    <lineage>
        <taxon>Eukaryota</taxon>
        <taxon>Metazoa</taxon>
        <taxon>Ecdysozoa</taxon>
        <taxon>Arthropoda</taxon>
        <taxon>Chelicerata</taxon>
        <taxon>Arachnida</taxon>
        <taxon>Araneae</taxon>
        <taxon>Araneomorphae</taxon>
        <taxon>Entelegynae</taxon>
        <taxon>Araneoidea</taxon>
        <taxon>Araneidae</taxon>
        <taxon>Araneus</taxon>
    </lineage>
</organism>
<comment type="caution">
    <text evidence="1">The sequence shown here is derived from an EMBL/GenBank/DDBJ whole genome shotgun (WGS) entry which is preliminary data.</text>
</comment>
<proteinExistence type="predicted"/>
<name>A0A4Y2D4J1_ARAVE</name>
<gene>
    <name evidence="1" type="ORF">AVEN_16958_1</name>
</gene>
<dbReference type="AlphaFoldDB" id="A0A4Y2D4J1"/>
<accession>A0A4Y2D4J1</accession>
<evidence type="ECO:0000313" key="2">
    <source>
        <dbReference type="Proteomes" id="UP000499080"/>
    </source>
</evidence>
<dbReference type="EMBL" id="BGPR01000302">
    <property type="protein sequence ID" value="GBM11650.1"/>
    <property type="molecule type" value="Genomic_DNA"/>
</dbReference>
<evidence type="ECO:0000313" key="1">
    <source>
        <dbReference type="EMBL" id="GBM11650.1"/>
    </source>
</evidence>
<dbReference type="Proteomes" id="UP000499080">
    <property type="component" value="Unassembled WGS sequence"/>
</dbReference>
<protein>
    <submittedName>
        <fullName evidence="1">Uncharacterized protein</fullName>
    </submittedName>
</protein>
<reference evidence="1 2" key="1">
    <citation type="journal article" date="2019" name="Sci. Rep.">
        <title>Orb-weaving spider Araneus ventricosus genome elucidates the spidroin gene catalogue.</title>
        <authorList>
            <person name="Kono N."/>
            <person name="Nakamura H."/>
            <person name="Ohtoshi R."/>
            <person name="Moran D.A.P."/>
            <person name="Shinohara A."/>
            <person name="Yoshida Y."/>
            <person name="Fujiwara M."/>
            <person name="Mori M."/>
            <person name="Tomita M."/>
            <person name="Arakawa K."/>
        </authorList>
    </citation>
    <scope>NUCLEOTIDE SEQUENCE [LARGE SCALE GENOMIC DNA]</scope>
</reference>
<keyword evidence="2" id="KW-1185">Reference proteome</keyword>